<comment type="caution">
    <text evidence="1">The sequence shown here is derived from an EMBL/GenBank/DDBJ whole genome shotgun (WGS) entry which is preliminary data.</text>
</comment>
<organism evidence="1 2">
    <name type="scientific">Funneliformis mosseae</name>
    <name type="common">Endomycorrhizal fungus</name>
    <name type="synonym">Glomus mosseae</name>
    <dbReference type="NCBI Taxonomy" id="27381"/>
    <lineage>
        <taxon>Eukaryota</taxon>
        <taxon>Fungi</taxon>
        <taxon>Fungi incertae sedis</taxon>
        <taxon>Mucoromycota</taxon>
        <taxon>Glomeromycotina</taxon>
        <taxon>Glomeromycetes</taxon>
        <taxon>Glomerales</taxon>
        <taxon>Glomeraceae</taxon>
        <taxon>Funneliformis</taxon>
    </lineage>
</organism>
<dbReference type="AlphaFoldDB" id="A0A9N9H6V0"/>
<protein>
    <submittedName>
        <fullName evidence="1">10308_t:CDS:1</fullName>
    </submittedName>
</protein>
<keyword evidence="2" id="KW-1185">Reference proteome</keyword>
<reference evidence="1" key="1">
    <citation type="submission" date="2021-06" db="EMBL/GenBank/DDBJ databases">
        <authorList>
            <person name="Kallberg Y."/>
            <person name="Tangrot J."/>
            <person name="Rosling A."/>
        </authorList>
    </citation>
    <scope>NUCLEOTIDE SEQUENCE</scope>
    <source>
        <strain evidence="1">87-6 pot B 2015</strain>
    </source>
</reference>
<feature type="non-terminal residue" evidence="1">
    <location>
        <position position="1"/>
    </location>
</feature>
<proteinExistence type="predicted"/>
<evidence type="ECO:0000313" key="1">
    <source>
        <dbReference type="EMBL" id="CAG8651603.1"/>
    </source>
</evidence>
<name>A0A9N9H6V0_FUNMO</name>
<dbReference type="EMBL" id="CAJVPP010004538">
    <property type="protein sequence ID" value="CAG8651603.1"/>
    <property type="molecule type" value="Genomic_DNA"/>
</dbReference>
<evidence type="ECO:0000313" key="2">
    <source>
        <dbReference type="Proteomes" id="UP000789375"/>
    </source>
</evidence>
<sequence length="99" mass="11598">MSTSTTMSHESQLQAIETFFKNNTDWSLIKFLKYRAQEGDFTYDKRNEHMLYKVALSLLSNEHPQAQQYISNFEVKYCIDFKMTTYALAGDSEVRLPLV</sequence>
<dbReference type="Proteomes" id="UP000789375">
    <property type="component" value="Unassembled WGS sequence"/>
</dbReference>
<gene>
    <name evidence="1" type="ORF">FMOSSE_LOCUS11506</name>
</gene>
<accession>A0A9N9H6V0</accession>